<dbReference type="InterPro" id="IPR036734">
    <property type="entry name" value="Neur_chan_lig-bd_sf"/>
</dbReference>
<dbReference type="Ensembl" id="ENSORLT00015016324.1">
    <property type="protein sequence ID" value="ENSORLP00015009880.1"/>
    <property type="gene ID" value="ENSORLG00015010696.1"/>
</dbReference>
<reference key="1">
    <citation type="journal article" date="2007" name="Nature">
        <title>The medaka draft genome and insights into vertebrate genome evolution.</title>
        <authorList>
            <person name="Kasahara M."/>
            <person name="Naruse K."/>
            <person name="Sasaki S."/>
            <person name="Nakatani Y."/>
            <person name="Qu W."/>
            <person name="Ahsan B."/>
            <person name="Yamada T."/>
            <person name="Nagayasu Y."/>
            <person name="Doi K."/>
            <person name="Kasai Y."/>
            <person name="Jindo T."/>
            <person name="Kobayashi D."/>
            <person name="Shimada A."/>
            <person name="Toyoda A."/>
            <person name="Kuroki Y."/>
            <person name="Fujiyama A."/>
            <person name="Sasaki T."/>
            <person name="Shimizu A."/>
            <person name="Asakawa S."/>
            <person name="Shimizu N."/>
            <person name="Hashimoto S."/>
            <person name="Yang J."/>
            <person name="Lee Y."/>
            <person name="Matsushima K."/>
            <person name="Sugano S."/>
            <person name="Sakaizumi M."/>
            <person name="Narita T."/>
            <person name="Ohishi K."/>
            <person name="Haga S."/>
            <person name="Ohta F."/>
            <person name="Nomoto H."/>
            <person name="Nogata K."/>
            <person name="Morishita T."/>
            <person name="Endo T."/>
            <person name="Shin-I T."/>
            <person name="Takeda H."/>
            <person name="Morishita S."/>
            <person name="Kohara Y."/>
        </authorList>
    </citation>
    <scope>NUCLEOTIDE SEQUENCE [LARGE SCALE GENOMIC DNA]</scope>
    <source>
        <strain>Hd-rR</strain>
    </source>
</reference>
<dbReference type="AlphaFoldDB" id="A0A3P9HQ21"/>
<dbReference type="GO" id="GO:0016020">
    <property type="term" value="C:membrane"/>
    <property type="evidence" value="ECO:0007669"/>
    <property type="project" value="InterPro"/>
</dbReference>
<evidence type="ECO:0008006" key="3">
    <source>
        <dbReference type="Google" id="ProtNLM"/>
    </source>
</evidence>
<dbReference type="GO" id="GO:0005230">
    <property type="term" value="F:extracellular ligand-gated monoatomic ion channel activity"/>
    <property type="evidence" value="ECO:0007669"/>
    <property type="project" value="InterPro"/>
</dbReference>
<sequence>QRGSAGSPAPRGSGGTATIVCRNEEERLINYLFLEKKYNKELRPVEQHGDTVDVYLALTLSNLISLVQNIFLL</sequence>
<reference evidence="1" key="3">
    <citation type="submission" date="2025-08" db="UniProtKB">
        <authorList>
            <consortium name="Ensembl"/>
        </authorList>
    </citation>
    <scope>IDENTIFICATION</scope>
    <source>
        <strain evidence="1">HSOK</strain>
    </source>
</reference>
<dbReference type="Proteomes" id="UP000265200">
    <property type="component" value="Chromosome 20"/>
</dbReference>
<accession>A0A3P9HQ21</accession>
<evidence type="ECO:0000313" key="2">
    <source>
        <dbReference type="Proteomes" id="UP000265200"/>
    </source>
</evidence>
<name>A0A3P9HQ21_ORYLA</name>
<reference evidence="1 2" key="2">
    <citation type="submission" date="2017-04" db="EMBL/GenBank/DDBJ databases">
        <title>CpG methylation of centromeres and impact of large insertions on vertebrate speciation.</title>
        <authorList>
            <person name="Ichikawa K."/>
            <person name="Yoshimura J."/>
            <person name="Morishita S."/>
        </authorList>
    </citation>
    <scope>NUCLEOTIDE SEQUENCE</scope>
    <source>
        <strain evidence="1 2">HSOK</strain>
    </source>
</reference>
<proteinExistence type="predicted"/>
<organism evidence="1 2">
    <name type="scientific">Oryzias latipes</name>
    <name type="common">Japanese rice fish</name>
    <name type="synonym">Japanese killifish</name>
    <dbReference type="NCBI Taxonomy" id="8090"/>
    <lineage>
        <taxon>Eukaryota</taxon>
        <taxon>Metazoa</taxon>
        <taxon>Chordata</taxon>
        <taxon>Craniata</taxon>
        <taxon>Vertebrata</taxon>
        <taxon>Euteleostomi</taxon>
        <taxon>Actinopterygii</taxon>
        <taxon>Neopterygii</taxon>
        <taxon>Teleostei</taxon>
        <taxon>Neoteleostei</taxon>
        <taxon>Acanthomorphata</taxon>
        <taxon>Ovalentaria</taxon>
        <taxon>Atherinomorphae</taxon>
        <taxon>Beloniformes</taxon>
        <taxon>Adrianichthyidae</taxon>
        <taxon>Oryziinae</taxon>
        <taxon>Oryzias</taxon>
    </lineage>
</organism>
<reference evidence="1" key="4">
    <citation type="submission" date="2025-09" db="UniProtKB">
        <authorList>
            <consortium name="Ensembl"/>
        </authorList>
    </citation>
    <scope>IDENTIFICATION</scope>
    <source>
        <strain evidence="1">HSOK</strain>
    </source>
</reference>
<dbReference type="Gene3D" id="2.70.170.10">
    <property type="entry name" value="Neurotransmitter-gated ion-channel ligand-binding domain"/>
    <property type="match status" value="1"/>
</dbReference>
<dbReference type="SUPFAM" id="SSF63712">
    <property type="entry name" value="Nicotinic receptor ligand binding domain-like"/>
    <property type="match status" value="1"/>
</dbReference>
<evidence type="ECO:0000313" key="1">
    <source>
        <dbReference type="Ensembl" id="ENSORLP00015009880.1"/>
    </source>
</evidence>
<protein>
    <recommendedName>
        <fullName evidence="3">Neurotransmitter-gated ion-channel ligand-binding domain-containing protein</fullName>
    </recommendedName>
</protein>